<proteinExistence type="predicted"/>
<name>A0ACD5TUZ8_AVESA</name>
<sequence>MATSFDRWEKDPFFLAAEEVQESADRMESVYKIWVQERSGAGGPEAAAALGGEVSAVELRRELHTALGTAKWQLDELERAIRSNDEVVSAGKDTRARHRSFVAAIGGRILEVENNLNESSVAEGRGRLSWIQLDDDERDDLAAFLLASPLQQRDKVVTIPSAGDIQVGNNSTRVRKNISADSSNDSSGSAELSSARAKEDAHRGHRRSVSASADIGLSTMSFPNEREGAAEQSSNGPHLLNMVKECALTSALKPNPAIKYKKGSVRWASADKHDVEEAIPLRSPQFDQGLDGYSERSKSCLNTGIEVTCNKKLYGWLGPLRRKLQRSQNQIRHGRPVQWIVFVLALLIIFVCVIKAIW</sequence>
<organism evidence="1 2">
    <name type="scientific">Avena sativa</name>
    <name type="common">Oat</name>
    <dbReference type="NCBI Taxonomy" id="4498"/>
    <lineage>
        <taxon>Eukaryota</taxon>
        <taxon>Viridiplantae</taxon>
        <taxon>Streptophyta</taxon>
        <taxon>Embryophyta</taxon>
        <taxon>Tracheophyta</taxon>
        <taxon>Spermatophyta</taxon>
        <taxon>Magnoliopsida</taxon>
        <taxon>Liliopsida</taxon>
        <taxon>Poales</taxon>
        <taxon>Poaceae</taxon>
        <taxon>BOP clade</taxon>
        <taxon>Pooideae</taxon>
        <taxon>Poodae</taxon>
        <taxon>Poeae</taxon>
        <taxon>Poeae Chloroplast Group 1 (Aveneae type)</taxon>
        <taxon>Aveninae</taxon>
        <taxon>Avena</taxon>
    </lineage>
</organism>
<keyword evidence="2" id="KW-1185">Reference proteome</keyword>
<dbReference type="Proteomes" id="UP001732700">
    <property type="component" value="Chromosome 1D"/>
</dbReference>
<protein>
    <submittedName>
        <fullName evidence="1">Uncharacterized protein</fullName>
    </submittedName>
</protein>
<reference evidence="1" key="2">
    <citation type="submission" date="2025-09" db="UniProtKB">
        <authorList>
            <consortium name="EnsemblPlants"/>
        </authorList>
    </citation>
    <scope>IDENTIFICATION</scope>
</reference>
<accession>A0ACD5TUZ8</accession>
<evidence type="ECO:0000313" key="2">
    <source>
        <dbReference type="Proteomes" id="UP001732700"/>
    </source>
</evidence>
<dbReference type="EnsemblPlants" id="AVESA.00010b.r2.1DG0133360.1">
    <property type="protein sequence ID" value="AVESA.00010b.r2.1DG0133360.1.CDS"/>
    <property type="gene ID" value="AVESA.00010b.r2.1DG0133360"/>
</dbReference>
<evidence type="ECO:0000313" key="1">
    <source>
        <dbReference type="EnsemblPlants" id="AVESA.00010b.r2.1DG0133360.1.CDS"/>
    </source>
</evidence>
<reference evidence="1" key="1">
    <citation type="submission" date="2021-05" db="EMBL/GenBank/DDBJ databases">
        <authorList>
            <person name="Scholz U."/>
            <person name="Mascher M."/>
            <person name="Fiebig A."/>
        </authorList>
    </citation>
    <scope>NUCLEOTIDE SEQUENCE [LARGE SCALE GENOMIC DNA]</scope>
</reference>